<evidence type="ECO:0000313" key="3">
    <source>
        <dbReference type="Proteomes" id="UP000012313"/>
    </source>
</evidence>
<sequence length="77" mass="8933">MYFALKSQEEWYTKHSGDFHKQLEYSIFGMYMLTAGLAYFAPKRIVDSEDSDVNIYSPIFAHKALIPFSLSLLVITF</sequence>
<evidence type="ECO:0000313" key="2">
    <source>
        <dbReference type="EMBL" id="EMY76992.1"/>
    </source>
</evidence>
<reference evidence="2" key="1">
    <citation type="submission" date="2013-03" db="EMBL/GenBank/DDBJ databases">
        <authorList>
            <person name="Harkins D.M."/>
            <person name="Durkin A.S."/>
            <person name="Brinkac L.M."/>
            <person name="Haft D.H."/>
            <person name="Selengut J.D."/>
            <person name="Sanka R."/>
            <person name="DePew J."/>
            <person name="Purushe J."/>
            <person name="Hartskeerl R.A."/>
            <person name="Ahmed A."/>
            <person name="van der Linden H."/>
            <person name="Goris M.G.A."/>
            <person name="Vinetz J.M."/>
            <person name="Sutton G.G."/>
            <person name="Nierman W.C."/>
            <person name="Fouts D.E."/>
        </authorList>
    </citation>
    <scope>NUCLEOTIDE SEQUENCE [LARGE SCALE GENOMIC DNA]</scope>
    <source>
        <strain evidence="2">ICFT</strain>
    </source>
</reference>
<feature type="transmembrane region" description="Helical" evidence="1">
    <location>
        <begin position="53"/>
        <end position="75"/>
    </location>
</feature>
<protein>
    <submittedName>
        <fullName evidence="2">Uncharacterized protein</fullName>
    </submittedName>
</protein>
<keyword evidence="1" id="KW-1133">Transmembrane helix</keyword>
<proteinExistence type="predicted"/>
<accession>N1WI49</accession>
<gene>
    <name evidence="2" type="ORF">LEP1GSC060_3330</name>
</gene>
<keyword evidence="1" id="KW-0472">Membrane</keyword>
<keyword evidence="1" id="KW-0812">Transmembrane</keyword>
<name>N1WI49_9LEPT</name>
<evidence type="ECO:0000256" key="1">
    <source>
        <dbReference type="SAM" id="Phobius"/>
    </source>
</evidence>
<dbReference type="Proteomes" id="UP000012313">
    <property type="component" value="Unassembled WGS sequence"/>
</dbReference>
<dbReference type="EMBL" id="AOHC02000041">
    <property type="protein sequence ID" value="EMY76992.1"/>
    <property type="molecule type" value="Genomic_DNA"/>
</dbReference>
<dbReference type="AlphaFoldDB" id="N1WI49"/>
<organism evidence="2 3">
    <name type="scientific">Leptospira weilii serovar Ranarum str. ICFT</name>
    <dbReference type="NCBI Taxonomy" id="1218598"/>
    <lineage>
        <taxon>Bacteria</taxon>
        <taxon>Pseudomonadati</taxon>
        <taxon>Spirochaetota</taxon>
        <taxon>Spirochaetia</taxon>
        <taxon>Leptospirales</taxon>
        <taxon>Leptospiraceae</taxon>
        <taxon>Leptospira</taxon>
    </lineage>
</organism>
<comment type="caution">
    <text evidence="2">The sequence shown here is derived from an EMBL/GenBank/DDBJ whole genome shotgun (WGS) entry which is preliminary data.</text>
</comment>
<keyword evidence="3" id="KW-1185">Reference proteome</keyword>
<feature type="transmembrane region" description="Helical" evidence="1">
    <location>
        <begin position="23"/>
        <end position="41"/>
    </location>
</feature>
<dbReference type="STRING" id="1218598.LEP1GSC060_3330"/>